<accession>A0A6C0I884</accession>
<dbReference type="InterPro" id="IPR029044">
    <property type="entry name" value="Nucleotide-diphossugar_trans"/>
</dbReference>
<dbReference type="Gene3D" id="3.90.550.10">
    <property type="entry name" value="Spore Coat Polysaccharide Biosynthesis Protein SpsA, Chain A"/>
    <property type="match status" value="1"/>
</dbReference>
<organism evidence="3">
    <name type="scientific">viral metagenome</name>
    <dbReference type="NCBI Taxonomy" id="1070528"/>
    <lineage>
        <taxon>unclassified sequences</taxon>
        <taxon>metagenomes</taxon>
        <taxon>organismal metagenomes</taxon>
    </lineage>
</organism>
<dbReference type="InterPro" id="IPR008630">
    <property type="entry name" value="Glyco_trans_34"/>
</dbReference>
<dbReference type="Pfam" id="PF05637">
    <property type="entry name" value="Glyco_transf_34"/>
    <property type="match status" value="1"/>
</dbReference>
<protein>
    <recommendedName>
        <fullName evidence="4">Nucleotide-diphospho-sugar transferase domain-containing protein</fullName>
    </recommendedName>
</protein>
<keyword evidence="1" id="KW-0328">Glycosyltransferase</keyword>
<dbReference type="AlphaFoldDB" id="A0A6C0I884"/>
<dbReference type="PANTHER" id="PTHR31306:SF4">
    <property type="entry name" value="ALPHA-1,2-GALACTOSYLTRANSFERASE"/>
    <property type="match status" value="1"/>
</dbReference>
<proteinExistence type="predicted"/>
<reference evidence="3" key="1">
    <citation type="journal article" date="2020" name="Nature">
        <title>Giant virus diversity and host interactions through global metagenomics.</title>
        <authorList>
            <person name="Schulz F."/>
            <person name="Roux S."/>
            <person name="Paez-Espino D."/>
            <person name="Jungbluth S."/>
            <person name="Walsh D.A."/>
            <person name="Denef V.J."/>
            <person name="McMahon K.D."/>
            <person name="Konstantinidis K.T."/>
            <person name="Eloe-Fadrosh E.A."/>
            <person name="Kyrpides N.C."/>
            <person name="Woyke T."/>
        </authorList>
    </citation>
    <scope>NUCLEOTIDE SEQUENCE</scope>
    <source>
        <strain evidence="3">GVMAG-M-3300023184-53</strain>
    </source>
</reference>
<dbReference type="SUPFAM" id="SSF53448">
    <property type="entry name" value="Nucleotide-diphospho-sugar transferases"/>
    <property type="match status" value="1"/>
</dbReference>
<evidence type="ECO:0008006" key="4">
    <source>
        <dbReference type="Google" id="ProtNLM"/>
    </source>
</evidence>
<dbReference type="GO" id="GO:0006487">
    <property type="term" value="P:protein N-linked glycosylation"/>
    <property type="evidence" value="ECO:0007669"/>
    <property type="project" value="TreeGrafter"/>
</dbReference>
<keyword evidence="2" id="KW-0808">Transferase</keyword>
<name>A0A6C0I884_9ZZZZ</name>
<dbReference type="PANTHER" id="PTHR31306">
    <property type="entry name" value="ALPHA-1,6-MANNOSYLTRANSFERASE MNN11-RELATED"/>
    <property type="match status" value="1"/>
</dbReference>
<dbReference type="EMBL" id="MN740137">
    <property type="protein sequence ID" value="QHT89201.1"/>
    <property type="molecule type" value="Genomic_DNA"/>
</dbReference>
<evidence type="ECO:0000256" key="1">
    <source>
        <dbReference type="ARBA" id="ARBA00022676"/>
    </source>
</evidence>
<sequence length="280" mass="33148">MKVLITVLVILCFYILYHKEDLYILVYLTLCKHVKSNESLSTDRKYKIAILTIEDREEDYVKYHDKSVTDYCNRYSYDYIRLSTYKNVNVYWSKIFLVRDTLLKKNEYDYVMWLDSDTIICDNNISLNKIINNYGVKDIFIHYENYGFIINNLYNNLNSGIFIIKNSTIGIQFINELIDIYHKQVDIDHNNKIASGLWTGNNYEQGVMNLLIKTNKIYRDNTSIIPEYIFNTSFNASLKTNFIDDNLLDDVNSNCFIWHLPGRSPGLRSSKFKSVIERLR</sequence>
<evidence type="ECO:0000313" key="3">
    <source>
        <dbReference type="EMBL" id="QHT89201.1"/>
    </source>
</evidence>
<evidence type="ECO:0000256" key="2">
    <source>
        <dbReference type="ARBA" id="ARBA00022679"/>
    </source>
</evidence>
<dbReference type="GO" id="GO:0016757">
    <property type="term" value="F:glycosyltransferase activity"/>
    <property type="evidence" value="ECO:0007669"/>
    <property type="project" value="UniProtKB-KW"/>
</dbReference>
<dbReference type="GO" id="GO:0000139">
    <property type="term" value="C:Golgi membrane"/>
    <property type="evidence" value="ECO:0007669"/>
    <property type="project" value="TreeGrafter"/>
</dbReference>